<feature type="domain" description="Peptidase M13 N-terminal" evidence="10">
    <location>
        <begin position="96"/>
        <end position="483"/>
    </location>
</feature>
<dbReference type="Proteomes" id="UP000663887">
    <property type="component" value="Unassembled WGS sequence"/>
</dbReference>
<comment type="caution">
    <text evidence="11">The sequence shown here is derived from an EMBL/GenBank/DDBJ whole genome shotgun (WGS) entry which is preliminary data.</text>
</comment>
<feature type="domain" description="Peptidase M13 C-terminal" evidence="9">
    <location>
        <begin position="545"/>
        <end position="741"/>
    </location>
</feature>
<dbReference type="GO" id="GO:0016485">
    <property type="term" value="P:protein processing"/>
    <property type="evidence" value="ECO:0007669"/>
    <property type="project" value="TreeGrafter"/>
</dbReference>
<protein>
    <submittedName>
        <fullName evidence="11">Uncharacterized protein</fullName>
    </submittedName>
</protein>
<dbReference type="Pfam" id="PF01431">
    <property type="entry name" value="Peptidase_M13"/>
    <property type="match status" value="1"/>
</dbReference>
<keyword evidence="4" id="KW-0378">Hydrolase</keyword>
<dbReference type="PANTHER" id="PTHR11733:SF133">
    <property type="entry name" value="PHOSPHATE-REGULATING NEUTRAL ENDOPEPTIDASE PHEX"/>
    <property type="match status" value="1"/>
</dbReference>
<keyword evidence="2" id="KW-0645">Protease</keyword>
<evidence type="ECO:0000256" key="3">
    <source>
        <dbReference type="ARBA" id="ARBA00022723"/>
    </source>
</evidence>
<evidence type="ECO:0000256" key="5">
    <source>
        <dbReference type="ARBA" id="ARBA00022833"/>
    </source>
</evidence>
<evidence type="ECO:0000256" key="6">
    <source>
        <dbReference type="ARBA" id="ARBA00023049"/>
    </source>
</evidence>
<reference evidence="11" key="1">
    <citation type="submission" date="2021-02" db="EMBL/GenBank/DDBJ databases">
        <authorList>
            <person name="Nowell W R."/>
        </authorList>
    </citation>
    <scope>NUCLEOTIDE SEQUENCE</scope>
</reference>
<dbReference type="InterPro" id="IPR000718">
    <property type="entry name" value="Peptidase_M13"/>
</dbReference>
<keyword evidence="8" id="KW-0472">Membrane</keyword>
<gene>
    <name evidence="12" type="ORF">UXM345_LOCUS25433</name>
    <name evidence="11" type="ORF">XDN619_LOCUS14794</name>
</gene>
<keyword evidence="8" id="KW-0812">Transmembrane</keyword>
<sequence>MDSQPKSKVSYDPVPTNASSRSKKCSISLLSGTIIVLLLISLIGLSILHFTERNKTLDKHTKIAALVNDTSDLCLAPECITAASSLLESIDSTVDPCENFYMFSCGKWINNAKIPSDNAEQSSQSQMSTKLENVLVDILSSSPPQETIKSKAIVNARRWYSSCINESSIEMEGVDLILSFIKTELGGWPVLFGPTWNESTFDFYRLMLKLSQHNNFMLYTVQTAIYRKNSSMRSIEIDPTTFFINDAIRLHKSKKESYLSAFYEFAAALTDDTSNIMNDALDVLTLQIEILQLFTNGISSLSNNTIHTTVGNLSSTIEIGSDFTDYVRRLYLFGNVSLIDTDIVTGIQPNILRNISSFINLQSPRTVQNYLIWRFMMNRAWNMPKQFRDMEKQNEDIFHGTSYEQRRSVRCSQYLSHAMGPVISKIYIDKYFNKHSQKQAREMVNNIRNVFINMVNQSTWMDLKSKITTIKKIRAIKEKIGYPVYLENDDMVKLEKEYEEYKFNSSFMSNALRLIQLNSKRNLQIFRDPIDKNEWTEALPTSISAMYHILFNDITFPAAFLQTPIFDQYVPMYLNYGAIGFVMGHEITHSLGDRSRNVDMDAHKVSLWTNETIDAFDKRKECIIEQYNNYTLTQVNLQMNGEKTQSENIADIVGLKQAFFAYQKWAETHKNVDKKLPGLTKYSAEQMFFLNFGHICCTKMSVGAAYSYVLKDTHSPPEFRINGPTSNFVEFDRVFDCQPGQGSLGEHVVPRVHALKQIISICVFCFDKDKHISWTSPFDKVHGIFNDEMELADKLCLHVRHLSSCLTSISIFNPLERTIHSLDAEQTTFMWFQLFVEILLRLKVTSAAQNRMREECCSNYASNQIELHKINEFFDSYTLDKAAHWYTRDSFLYRLLNKAFRTQNIDEVVGVDESLIEEQYPHPHPLCDCFFY</sequence>
<dbReference type="InterPro" id="IPR008753">
    <property type="entry name" value="Peptidase_M13_N"/>
</dbReference>
<dbReference type="InterPro" id="IPR024079">
    <property type="entry name" value="MetalloPept_cat_dom_sf"/>
</dbReference>
<dbReference type="Gene3D" id="3.40.390.10">
    <property type="entry name" value="Collagenase (Catalytic Domain)"/>
    <property type="match status" value="1"/>
</dbReference>
<evidence type="ECO:0000259" key="10">
    <source>
        <dbReference type="Pfam" id="PF05649"/>
    </source>
</evidence>
<evidence type="ECO:0000259" key="9">
    <source>
        <dbReference type="Pfam" id="PF01431"/>
    </source>
</evidence>
<dbReference type="PROSITE" id="PS51885">
    <property type="entry name" value="NEPRILYSIN"/>
    <property type="match status" value="1"/>
</dbReference>
<feature type="region of interest" description="Disordered" evidence="7">
    <location>
        <begin position="1"/>
        <end position="21"/>
    </location>
</feature>
<keyword evidence="6" id="KW-0482">Metalloprotease</keyword>
<evidence type="ECO:0000256" key="8">
    <source>
        <dbReference type="SAM" id="Phobius"/>
    </source>
</evidence>
<evidence type="ECO:0000256" key="4">
    <source>
        <dbReference type="ARBA" id="ARBA00022801"/>
    </source>
</evidence>
<dbReference type="Proteomes" id="UP000663842">
    <property type="component" value="Unassembled WGS sequence"/>
</dbReference>
<feature type="transmembrane region" description="Helical" evidence="8">
    <location>
        <begin position="29"/>
        <end position="50"/>
    </location>
</feature>
<evidence type="ECO:0000313" key="11">
    <source>
        <dbReference type="EMBL" id="CAF2081257.1"/>
    </source>
</evidence>
<accession>A0A816SA39</accession>
<evidence type="ECO:0000313" key="12">
    <source>
        <dbReference type="EMBL" id="CAF4156473.1"/>
    </source>
</evidence>
<keyword evidence="3" id="KW-0479">Metal-binding</keyword>
<dbReference type="Gene3D" id="1.10.1380.10">
    <property type="entry name" value="Neutral endopeptidase , domain2"/>
    <property type="match status" value="1"/>
</dbReference>
<dbReference type="InterPro" id="IPR018497">
    <property type="entry name" value="Peptidase_M13_C"/>
</dbReference>
<evidence type="ECO:0000313" key="13">
    <source>
        <dbReference type="Proteomes" id="UP000663887"/>
    </source>
</evidence>
<evidence type="ECO:0000256" key="1">
    <source>
        <dbReference type="ARBA" id="ARBA00001947"/>
    </source>
</evidence>
<keyword evidence="8" id="KW-1133">Transmembrane helix</keyword>
<dbReference type="SUPFAM" id="SSF55486">
    <property type="entry name" value="Metalloproteases ('zincins'), catalytic domain"/>
    <property type="match status" value="1"/>
</dbReference>
<evidence type="ECO:0000256" key="2">
    <source>
        <dbReference type="ARBA" id="ARBA00022670"/>
    </source>
</evidence>
<dbReference type="Pfam" id="PF05649">
    <property type="entry name" value="Peptidase_M13_N"/>
    <property type="match status" value="1"/>
</dbReference>
<dbReference type="GO" id="GO:0046872">
    <property type="term" value="F:metal ion binding"/>
    <property type="evidence" value="ECO:0007669"/>
    <property type="project" value="UniProtKB-KW"/>
</dbReference>
<keyword evidence="5" id="KW-0862">Zinc</keyword>
<proteinExistence type="predicted"/>
<dbReference type="GO" id="GO:0004222">
    <property type="term" value="F:metalloendopeptidase activity"/>
    <property type="evidence" value="ECO:0007669"/>
    <property type="project" value="InterPro"/>
</dbReference>
<dbReference type="AlphaFoldDB" id="A0A816SA39"/>
<dbReference type="EMBL" id="CAJOBF010004892">
    <property type="protein sequence ID" value="CAF4156473.1"/>
    <property type="molecule type" value="Genomic_DNA"/>
</dbReference>
<dbReference type="InterPro" id="IPR042089">
    <property type="entry name" value="Peptidase_M13_dom_2"/>
</dbReference>
<dbReference type="PANTHER" id="PTHR11733">
    <property type="entry name" value="ZINC METALLOPROTEASE FAMILY M13 NEPRILYSIN-RELATED"/>
    <property type="match status" value="1"/>
</dbReference>
<dbReference type="PRINTS" id="PR00786">
    <property type="entry name" value="NEPRILYSIN"/>
</dbReference>
<dbReference type="CDD" id="cd08662">
    <property type="entry name" value="M13"/>
    <property type="match status" value="1"/>
</dbReference>
<evidence type="ECO:0000256" key="7">
    <source>
        <dbReference type="SAM" id="MobiDB-lite"/>
    </source>
</evidence>
<name>A0A816SA39_9BILA</name>
<comment type="cofactor">
    <cofactor evidence="1">
        <name>Zn(2+)</name>
        <dbReference type="ChEBI" id="CHEBI:29105"/>
    </cofactor>
</comment>
<dbReference type="GO" id="GO:0005886">
    <property type="term" value="C:plasma membrane"/>
    <property type="evidence" value="ECO:0007669"/>
    <property type="project" value="TreeGrafter"/>
</dbReference>
<organism evidence="11 13">
    <name type="scientific">Rotaria magnacalcarata</name>
    <dbReference type="NCBI Taxonomy" id="392030"/>
    <lineage>
        <taxon>Eukaryota</taxon>
        <taxon>Metazoa</taxon>
        <taxon>Spiralia</taxon>
        <taxon>Gnathifera</taxon>
        <taxon>Rotifera</taxon>
        <taxon>Eurotatoria</taxon>
        <taxon>Bdelloidea</taxon>
        <taxon>Philodinida</taxon>
        <taxon>Philodinidae</taxon>
        <taxon>Rotaria</taxon>
    </lineage>
</organism>
<dbReference type="EMBL" id="CAJNRG010005924">
    <property type="protein sequence ID" value="CAF2081257.1"/>
    <property type="molecule type" value="Genomic_DNA"/>
</dbReference>